<dbReference type="Gene3D" id="1.10.10.60">
    <property type="entry name" value="Homeodomain-like"/>
    <property type="match status" value="1"/>
</dbReference>
<dbReference type="Proteomes" id="UP000064967">
    <property type="component" value="Chromosome"/>
</dbReference>
<reference evidence="3 4" key="1">
    <citation type="submission" date="2015-08" db="EMBL/GenBank/DDBJ databases">
        <authorList>
            <person name="Babu N.S."/>
            <person name="Beckwith C.J."/>
            <person name="Beseler K.G."/>
            <person name="Brison A."/>
            <person name="Carone J.V."/>
            <person name="Caskin T.P."/>
            <person name="Diamond M."/>
            <person name="Durham M.E."/>
            <person name="Foxe J.M."/>
            <person name="Go M."/>
            <person name="Henderson B.A."/>
            <person name="Jones I.B."/>
            <person name="McGettigan J.A."/>
            <person name="Micheletti S.J."/>
            <person name="Nasrallah M.E."/>
            <person name="Ortiz D."/>
            <person name="Piller C.R."/>
            <person name="Privatt S.R."/>
            <person name="Schneider S.L."/>
            <person name="Sharp S."/>
            <person name="Smith T.C."/>
            <person name="Stanton J.D."/>
            <person name="Ullery H.E."/>
            <person name="Wilson R.J."/>
            <person name="Serrano M.G."/>
            <person name="Buck G."/>
            <person name="Lee V."/>
            <person name="Wang Y."/>
            <person name="Carvalho R."/>
            <person name="Voegtly L."/>
            <person name="Shi R."/>
            <person name="Duckworth R."/>
            <person name="Johnson A."/>
            <person name="Loviza R."/>
            <person name="Walstead R."/>
            <person name="Shah Z."/>
            <person name="Kiflezghi M."/>
            <person name="Wade K."/>
            <person name="Ball S.L."/>
            <person name="Bradley K.W."/>
            <person name="Asai D.J."/>
            <person name="Bowman C.A."/>
            <person name="Russell D.A."/>
            <person name="Pope W.H."/>
            <person name="Jacobs-Sera D."/>
            <person name="Hendrix R.W."/>
            <person name="Hatfull G.F."/>
        </authorList>
    </citation>
    <scope>NUCLEOTIDE SEQUENCE [LARGE SCALE GENOMIC DNA]</scope>
    <source>
        <strain evidence="3 4">DSM 27648</strain>
    </source>
</reference>
<dbReference type="GO" id="GO:0043565">
    <property type="term" value="F:sequence-specific DNA binding"/>
    <property type="evidence" value="ECO:0007669"/>
    <property type="project" value="InterPro"/>
</dbReference>
<dbReference type="InterPro" id="IPR009057">
    <property type="entry name" value="Homeodomain-like_sf"/>
</dbReference>
<feature type="domain" description="DNA binding HTH" evidence="2">
    <location>
        <begin position="177"/>
        <end position="209"/>
    </location>
</feature>
<dbReference type="InterPro" id="IPR002197">
    <property type="entry name" value="HTH_Fis"/>
</dbReference>
<dbReference type="SUPFAM" id="SSF46689">
    <property type="entry name" value="Homeodomain-like"/>
    <property type="match status" value="1"/>
</dbReference>
<evidence type="ECO:0000313" key="3">
    <source>
        <dbReference type="EMBL" id="AKV03421.1"/>
    </source>
</evidence>
<protein>
    <recommendedName>
        <fullName evidence="2">DNA binding HTH domain-containing protein</fullName>
    </recommendedName>
</protein>
<accession>A0A0K1QCB4</accession>
<keyword evidence="4" id="KW-1185">Reference proteome</keyword>
<dbReference type="EMBL" id="CP012333">
    <property type="protein sequence ID" value="AKV03421.1"/>
    <property type="molecule type" value="Genomic_DNA"/>
</dbReference>
<name>A0A0K1QCB4_9BACT</name>
<sequence length="231" mass="24260">MSVNLASAIPSARFSALLVEGDKGVGLESTLREQGCSVRRATSRAAAQEALDTADVVVISAASFGDEDVTDLAGRAAPNAVVLVVTDNMDLAVKVAKLGASTVTSGAVELAAAQISQLLAMVELKRKVARSSSAVSVTAPSSGVVQRRSTPLPKEATPDAMEALIEAAEGLVPMHRFQRVYVDYALRRFGGNKVHTAAALGIDRRTIQRWARARAEQQQQQQAPNGQANPS</sequence>
<dbReference type="AlphaFoldDB" id="A0A0K1QCB4"/>
<dbReference type="KEGG" id="llu:AKJ09_10084"/>
<dbReference type="Pfam" id="PF02954">
    <property type="entry name" value="HTH_8"/>
    <property type="match status" value="1"/>
</dbReference>
<feature type="region of interest" description="Disordered" evidence="1">
    <location>
        <begin position="211"/>
        <end position="231"/>
    </location>
</feature>
<evidence type="ECO:0000259" key="2">
    <source>
        <dbReference type="Pfam" id="PF02954"/>
    </source>
</evidence>
<gene>
    <name evidence="3" type="ORF">AKJ09_10084</name>
</gene>
<evidence type="ECO:0000313" key="4">
    <source>
        <dbReference type="Proteomes" id="UP000064967"/>
    </source>
</evidence>
<proteinExistence type="predicted"/>
<evidence type="ECO:0000256" key="1">
    <source>
        <dbReference type="SAM" id="MobiDB-lite"/>
    </source>
</evidence>
<organism evidence="3 4">
    <name type="scientific">Labilithrix luteola</name>
    <dbReference type="NCBI Taxonomy" id="1391654"/>
    <lineage>
        <taxon>Bacteria</taxon>
        <taxon>Pseudomonadati</taxon>
        <taxon>Myxococcota</taxon>
        <taxon>Polyangia</taxon>
        <taxon>Polyangiales</taxon>
        <taxon>Labilitrichaceae</taxon>
        <taxon>Labilithrix</taxon>
    </lineage>
</organism>
<feature type="compositionally biased region" description="Low complexity" evidence="1">
    <location>
        <begin position="216"/>
        <end position="231"/>
    </location>
</feature>